<proteinExistence type="predicted"/>
<gene>
    <name evidence="1" type="ORF">FQ154_10290</name>
</gene>
<dbReference type="Proteomes" id="UP000323856">
    <property type="component" value="Unassembled WGS sequence"/>
</dbReference>
<organism evidence="1 2">
    <name type="scientific">Paeniglutamicibacter gangotriensis</name>
    <dbReference type="NCBI Taxonomy" id="254787"/>
    <lineage>
        <taxon>Bacteria</taxon>
        <taxon>Bacillati</taxon>
        <taxon>Actinomycetota</taxon>
        <taxon>Actinomycetes</taxon>
        <taxon>Micrococcales</taxon>
        <taxon>Micrococcaceae</taxon>
        <taxon>Paeniglutamicibacter</taxon>
    </lineage>
</organism>
<dbReference type="EMBL" id="VOBL01000009">
    <property type="protein sequence ID" value="KAA0976543.1"/>
    <property type="molecule type" value="Genomic_DNA"/>
</dbReference>
<protein>
    <submittedName>
        <fullName evidence="1">Abi family protein</fullName>
    </submittedName>
</protein>
<sequence length="330" mass="37412">MAEYTKKWLPVEEQLKKLESSGVAIPDQTAGIRLLRAVGYYRLTGYLYPFRESETCVNDEGRQRVKVLGTYRQGTTVDEAAALIDFDRSLRMLVLEGIERIEVSLRMQIGYTLGKESAFAHLDPNQFVSSFTDAQINPDTGEVRPSWHEVLVSRAQKRQNESDESFVAHFREKYDGRMPIWALTEIMELGQLGRMYGGLTNVLATKIAISYGVPSKKIMRSWVSSLNYVRNVAAHHARLFNRKLVASPRRPGMGQMPLLDHLKDGESSKRVFGLYNVLAIMAYLLRSIDPDCGWADRVVRLLEAFPESETLTISCMGVPAEWSTLELWQG</sequence>
<dbReference type="InterPro" id="IPR017034">
    <property type="entry name" value="Abi_system_AbiD/AbiF"/>
</dbReference>
<dbReference type="PIRSF" id="PIRSF034934">
    <property type="entry name" value="AbiF_AbiD"/>
    <property type="match status" value="1"/>
</dbReference>
<dbReference type="AlphaFoldDB" id="A0A5B0ECG3"/>
<comment type="caution">
    <text evidence="1">The sequence shown here is derived from an EMBL/GenBank/DDBJ whole genome shotgun (WGS) entry which is preliminary data.</text>
</comment>
<dbReference type="InterPro" id="IPR011664">
    <property type="entry name" value="Abi_system_AbiD/AbiF-like"/>
</dbReference>
<reference evidence="1 2" key="1">
    <citation type="submission" date="2019-07" db="EMBL/GenBank/DDBJ databases">
        <title>Analysis of the biochemical properties, biological activity and biotechnological potential of siderophores and biosurfactants produced by Antarctic psychrotolerant bacteria.</title>
        <authorList>
            <person name="Styczynski M."/>
            <person name="Krucon T."/>
            <person name="Decewicz P."/>
            <person name="Dziewit L."/>
        </authorList>
    </citation>
    <scope>NUCLEOTIDE SEQUENCE [LARGE SCALE GENOMIC DNA]</scope>
    <source>
        <strain evidence="1 2">ANT_H27</strain>
    </source>
</reference>
<evidence type="ECO:0000313" key="1">
    <source>
        <dbReference type="EMBL" id="KAA0976543.1"/>
    </source>
</evidence>
<evidence type="ECO:0000313" key="2">
    <source>
        <dbReference type="Proteomes" id="UP000323856"/>
    </source>
</evidence>
<accession>A0A5B0ECG3</accession>
<dbReference type="RefSeq" id="WP_149619636.1">
    <property type="nucleotide sequence ID" value="NZ_VOBL01000009.1"/>
</dbReference>
<dbReference type="OrthoDB" id="5363652at2"/>
<dbReference type="Pfam" id="PF07751">
    <property type="entry name" value="Abi_2"/>
    <property type="match status" value="1"/>
</dbReference>
<name>A0A5B0ECG3_9MICC</name>